<dbReference type="PROSITE" id="PS01357">
    <property type="entry name" value="ZF_ZZ_1"/>
    <property type="match status" value="1"/>
</dbReference>
<evidence type="ECO:0000256" key="8">
    <source>
        <dbReference type="ARBA" id="ARBA00023015"/>
    </source>
</evidence>
<evidence type="ECO:0000256" key="6">
    <source>
        <dbReference type="ARBA" id="ARBA00022833"/>
    </source>
</evidence>
<reference evidence="14" key="1">
    <citation type="journal article" date="2020" name="Genome Biol.">
        <title>Gamete binning: chromosome-level and haplotype-resolved genome assembly enabled by high-throughput single-cell sequencing of gamete genomes.</title>
        <authorList>
            <person name="Campoy J.A."/>
            <person name="Sun H."/>
            <person name="Goel M."/>
            <person name="Jiao W.-B."/>
            <person name="Folz-Donahue K."/>
            <person name="Wang N."/>
            <person name="Rubio M."/>
            <person name="Liu C."/>
            <person name="Kukat C."/>
            <person name="Ruiz D."/>
            <person name="Huettel B."/>
            <person name="Schneeberger K."/>
        </authorList>
    </citation>
    <scope>NUCLEOTIDE SEQUENCE [LARGE SCALE GENOMIC DNA]</scope>
    <source>
        <strain evidence="14">cv. Rojo Pasion</strain>
    </source>
</reference>
<sequence>MVTVTEFVEQGSTNAMKLSAKFLGGTCTYQSTWNTCAFSGESQPYRPVLVENVLSDTKDEDVISNSRLLENRHTFLSLCEKNHYQFDTLRRAKYSSIMILHHLQNGTVLTAGNTCSICHKDAVVAQSWVCEICPEFGVCAACYQEKGSSCHIHKLTQSSTTVSCRTESRDSPQKPLMIRELLDVLHHARKCCSTKIQPCSYPNCLKIKKLLCHATKCTIRTTGGCQYCKKACHHPLRLRKEDRKKRFYCFLGMRSEEACRTTVAELVG</sequence>
<evidence type="ECO:0000256" key="4">
    <source>
        <dbReference type="ARBA" id="ARBA00022723"/>
    </source>
</evidence>
<organism evidence="13 14">
    <name type="scientific">Prunus armeniaca</name>
    <name type="common">Apricot</name>
    <name type="synonym">Armeniaca vulgaris</name>
    <dbReference type="NCBI Taxonomy" id="36596"/>
    <lineage>
        <taxon>Eukaryota</taxon>
        <taxon>Viridiplantae</taxon>
        <taxon>Streptophyta</taxon>
        <taxon>Embryophyta</taxon>
        <taxon>Tracheophyta</taxon>
        <taxon>Spermatophyta</taxon>
        <taxon>Magnoliopsida</taxon>
        <taxon>eudicotyledons</taxon>
        <taxon>Gunneridae</taxon>
        <taxon>Pentapetalae</taxon>
        <taxon>rosids</taxon>
        <taxon>fabids</taxon>
        <taxon>Rosales</taxon>
        <taxon>Rosaceae</taxon>
        <taxon>Amygdaloideae</taxon>
        <taxon>Amygdaleae</taxon>
        <taxon>Prunus</taxon>
    </lineage>
</organism>
<keyword evidence="14" id="KW-1185">Reference proteome</keyword>
<dbReference type="SUPFAM" id="SSF57850">
    <property type="entry name" value="RING/U-box"/>
    <property type="match status" value="1"/>
</dbReference>
<dbReference type="SUPFAM" id="SSF57933">
    <property type="entry name" value="TAZ domain"/>
    <property type="match status" value="1"/>
</dbReference>
<keyword evidence="8" id="KW-0805">Transcription regulation</keyword>
<keyword evidence="3" id="KW-0808">Transferase</keyword>
<dbReference type="Gene3D" id="3.30.60.90">
    <property type="match status" value="1"/>
</dbReference>
<keyword evidence="9" id="KW-0804">Transcription</keyword>
<evidence type="ECO:0000256" key="7">
    <source>
        <dbReference type="ARBA" id="ARBA00022853"/>
    </source>
</evidence>
<evidence type="ECO:0000259" key="11">
    <source>
        <dbReference type="PROSITE" id="PS50134"/>
    </source>
</evidence>
<dbReference type="InterPro" id="IPR013178">
    <property type="entry name" value="Histone_AcTrfase_Rtt109/CBP"/>
</dbReference>
<proteinExistence type="predicted"/>
<dbReference type="GO" id="GO:0008270">
    <property type="term" value="F:zinc ion binding"/>
    <property type="evidence" value="ECO:0007669"/>
    <property type="project" value="UniProtKB-KW"/>
</dbReference>
<dbReference type="PANTHER" id="PTHR13808:SF53">
    <property type="entry name" value="HISTONE ACETYLTRANSFERASE HAC2"/>
    <property type="match status" value="1"/>
</dbReference>
<evidence type="ECO:0000256" key="3">
    <source>
        <dbReference type="ARBA" id="ARBA00022679"/>
    </source>
</evidence>
<evidence type="ECO:0000256" key="1">
    <source>
        <dbReference type="ARBA" id="ARBA00004123"/>
    </source>
</evidence>
<dbReference type="Pfam" id="PF02135">
    <property type="entry name" value="zf-TAZ"/>
    <property type="match status" value="1"/>
</dbReference>
<dbReference type="GO" id="GO:0045944">
    <property type="term" value="P:positive regulation of transcription by RNA polymerase II"/>
    <property type="evidence" value="ECO:0007669"/>
    <property type="project" value="TreeGrafter"/>
</dbReference>
<dbReference type="PROSITE" id="PS51727">
    <property type="entry name" value="CBP_P300_HAT"/>
    <property type="match status" value="1"/>
</dbReference>
<evidence type="ECO:0000259" key="12">
    <source>
        <dbReference type="PROSITE" id="PS51727"/>
    </source>
</evidence>
<dbReference type="Gene3D" id="1.20.1020.10">
    <property type="entry name" value="TAZ domain"/>
    <property type="match status" value="1"/>
</dbReference>
<dbReference type="OrthoDB" id="899at2759"/>
<evidence type="ECO:0000313" key="13">
    <source>
        <dbReference type="EMBL" id="CAB4304895.1"/>
    </source>
</evidence>
<keyword evidence="4" id="KW-0479">Metal-binding</keyword>
<protein>
    <recommendedName>
        <fullName evidence="2">histone acetyltransferase</fullName>
        <ecNumber evidence="2">2.3.1.48</ecNumber>
    </recommendedName>
</protein>
<feature type="domain" description="CBP/p300-type HAT" evidence="12">
    <location>
        <begin position="1"/>
        <end position="108"/>
    </location>
</feature>
<dbReference type="PANTHER" id="PTHR13808">
    <property type="entry name" value="CBP/P300-RELATED"/>
    <property type="match status" value="1"/>
</dbReference>
<dbReference type="AlphaFoldDB" id="A0A6J5WXZ9"/>
<dbReference type="GO" id="GO:0004402">
    <property type="term" value="F:histone acetyltransferase activity"/>
    <property type="evidence" value="ECO:0007669"/>
    <property type="project" value="InterPro"/>
</dbReference>
<evidence type="ECO:0000313" key="14">
    <source>
        <dbReference type="Proteomes" id="UP000507245"/>
    </source>
</evidence>
<dbReference type="GO" id="GO:0005634">
    <property type="term" value="C:nucleus"/>
    <property type="evidence" value="ECO:0007669"/>
    <property type="project" value="UniProtKB-SubCell"/>
</dbReference>
<feature type="domain" description="TAZ-type" evidence="11">
    <location>
        <begin position="171"/>
        <end position="252"/>
    </location>
</feature>
<evidence type="ECO:0000256" key="10">
    <source>
        <dbReference type="ARBA" id="ARBA00023242"/>
    </source>
</evidence>
<dbReference type="GO" id="GO:0000123">
    <property type="term" value="C:histone acetyltransferase complex"/>
    <property type="evidence" value="ECO:0007669"/>
    <property type="project" value="TreeGrafter"/>
</dbReference>
<dbReference type="EC" id="2.3.1.48" evidence="2"/>
<dbReference type="SMART" id="SM00551">
    <property type="entry name" value="ZnF_TAZ"/>
    <property type="match status" value="1"/>
</dbReference>
<dbReference type="InterPro" id="IPR000197">
    <property type="entry name" value="Znf_TAZ"/>
</dbReference>
<dbReference type="InterPro" id="IPR000433">
    <property type="entry name" value="Znf_ZZ"/>
</dbReference>
<accession>A0A6J5WXZ9</accession>
<evidence type="ECO:0000256" key="2">
    <source>
        <dbReference type="ARBA" id="ARBA00013184"/>
    </source>
</evidence>
<evidence type="ECO:0000256" key="9">
    <source>
        <dbReference type="ARBA" id="ARBA00023163"/>
    </source>
</evidence>
<dbReference type="InterPro" id="IPR043145">
    <property type="entry name" value="Znf_ZZ_sf"/>
</dbReference>
<keyword evidence="6" id="KW-0862">Zinc</keyword>
<comment type="subcellular location">
    <subcellularLocation>
        <location evidence="1">Nucleus</location>
    </subcellularLocation>
</comment>
<dbReference type="GO" id="GO:0005667">
    <property type="term" value="C:transcription regulator complex"/>
    <property type="evidence" value="ECO:0007669"/>
    <property type="project" value="TreeGrafter"/>
</dbReference>
<dbReference type="GO" id="GO:0003713">
    <property type="term" value="F:transcription coactivator activity"/>
    <property type="evidence" value="ECO:0007669"/>
    <property type="project" value="TreeGrafter"/>
</dbReference>
<dbReference type="Proteomes" id="UP000507245">
    <property type="component" value="Unassembled WGS sequence"/>
</dbReference>
<dbReference type="InterPro" id="IPR031162">
    <property type="entry name" value="CBP_P300_HAT"/>
</dbReference>
<dbReference type="InterPro" id="IPR035898">
    <property type="entry name" value="TAZ_dom_sf"/>
</dbReference>
<gene>
    <name evidence="13" type="ORF">ORAREDHAP_LOCUS22693</name>
</gene>
<keyword evidence="7" id="KW-0156">Chromatin regulator</keyword>
<evidence type="ECO:0000256" key="5">
    <source>
        <dbReference type="ARBA" id="ARBA00022771"/>
    </source>
</evidence>
<keyword evidence="10" id="KW-0539">Nucleus</keyword>
<dbReference type="PROSITE" id="PS50134">
    <property type="entry name" value="ZF_TAZ"/>
    <property type="match status" value="1"/>
</dbReference>
<dbReference type="EMBL" id="CAEKKB010000003">
    <property type="protein sequence ID" value="CAB4304895.1"/>
    <property type="molecule type" value="Genomic_DNA"/>
</dbReference>
<keyword evidence="5" id="KW-0863">Zinc-finger</keyword>
<name>A0A6J5WXZ9_PRUAR</name>
<dbReference type="GO" id="GO:0031490">
    <property type="term" value="F:chromatin DNA binding"/>
    <property type="evidence" value="ECO:0007669"/>
    <property type="project" value="TreeGrafter"/>
</dbReference>